<evidence type="ECO:0000259" key="6">
    <source>
        <dbReference type="Pfam" id="PF00496"/>
    </source>
</evidence>
<evidence type="ECO:0000313" key="7">
    <source>
        <dbReference type="EMBL" id="NBZ89148.1"/>
    </source>
</evidence>
<dbReference type="Gene3D" id="3.40.190.10">
    <property type="entry name" value="Periplasmic binding protein-like II"/>
    <property type="match status" value="1"/>
</dbReference>
<dbReference type="Gene3D" id="3.10.105.10">
    <property type="entry name" value="Dipeptide-binding Protein, Domain 3"/>
    <property type="match status" value="1"/>
</dbReference>
<dbReference type="Proteomes" id="UP001193501">
    <property type="component" value="Unassembled WGS sequence"/>
</dbReference>
<dbReference type="InterPro" id="IPR039424">
    <property type="entry name" value="SBP_5"/>
</dbReference>
<evidence type="ECO:0000256" key="4">
    <source>
        <dbReference type="ARBA" id="ARBA00022729"/>
    </source>
</evidence>
<comment type="subcellular location">
    <subcellularLocation>
        <location evidence="1">Periplasm</location>
    </subcellularLocation>
</comment>
<dbReference type="InterPro" id="IPR000914">
    <property type="entry name" value="SBP_5_dom"/>
</dbReference>
<dbReference type="SUPFAM" id="SSF53850">
    <property type="entry name" value="Periplasmic binding protein-like II"/>
    <property type="match status" value="1"/>
</dbReference>
<dbReference type="InterPro" id="IPR030678">
    <property type="entry name" value="Peptide/Ni-bd"/>
</dbReference>
<name>A0AAE5BXB3_9RHOB</name>
<comment type="similarity">
    <text evidence="2">Belongs to the bacterial solute-binding protein 5 family.</text>
</comment>
<gene>
    <name evidence="7" type="ORF">GV832_16285</name>
</gene>
<reference evidence="7" key="1">
    <citation type="submission" date="2020-01" db="EMBL/GenBank/DDBJ databases">
        <authorList>
            <person name="Chen W.-M."/>
        </authorList>
    </citation>
    <scope>NUCLEOTIDE SEQUENCE</scope>
    <source>
        <strain evidence="7">CYK-10</strain>
    </source>
</reference>
<keyword evidence="3" id="KW-0813">Transport</keyword>
<accession>A0AAE5BXB3</accession>
<feature type="domain" description="Solute-binding protein family 5" evidence="6">
    <location>
        <begin position="74"/>
        <end position="451"/>
    </location>
</feature>
<dbReference type="AlphaFoldDB" id="A0AAE5BXB3"/>
<proteinExistence type="inferred from homology"/>
<dbReference type="Gene3D" id="3.90.76.10">
    <property type="entry name" value="Dipeptide-binding Protein, Domain 1"/>
    <property type="match status" value="1"/>
</dbReference>
<evidence type="ECO:0000256" key="2">
    <source>
        <dbReference type="ARBA" id="ARBA00005695"/>
    </source>
</evidence>
<evidence type="ECO:0000256" key="3">
    <source>
        <dbReference type="ARBA" id="ARBA00022448"/>
    </source>
</evidence>
<comment type="caution">
    <text evidence="7">The sequence shown here is derived from an EMBL/GenBank/DDBJ whole genome shotgun (WGS) entry which is preliminary data.</text>
</comment>
<dbReference type="CDD" id="cd08504">
    <property type="entry name" value="PBP2_OppA"/>
    <property type="match status" value="1"/>
</dbReference>
<keyword evidence="4 5" id="KW-0732">Signal</keyword>
<evidence type="ECO:0000256" key="1">
    <source>
        <dbReference type="ARBA" id="ARBA00004418"/>
    </source>
</evidence>
<dbReference type="EMBL" id="JAABNR010000018">
    <property type="protein sequence ID" value="NBZ89148.1"/>
    <property type="molecule type" value="Genomic_DNA"/>
</dbReference>
<dbReference type="PANTHER" id="PTHR30290:SF10">
    <property type="entry name" value="PERIPLASMIC OLIGOPEPTIDE-BINDING PROTEIN-RELATED"/>
    <property type="match status" value="1"/>
</dbReference>
<evidence type="ECO:0000313" key="8">
    <source>
        <dbReference type="Proteomes" id="UP001193501"/>
    </source>
</evidence>
<keyword evidence="8" id="KW-1185">Reference proteome</keyword>
<protein>
    <recommendedName>
        <fullName evidence="6">Solute-binding protein family 5 domain-containing protein</fullName>
    </recommendedName>
</protein>
<sequence>MTFLRSLAAAALIGTSALTGFSPAVAQETVYAAGDTTTGTYMDYMKTVYARAGNPEITQIPLTSFDKDFQLNALAAESWSQSEDGLTWTFKLRPGLVWSDGTPLKASDYIFALQHAATTGYDFAWYWGYAGGIKNWGPVTEGKADVATLGISAPDDLTIVVNTETPKPYLPGVVSLWYPVPKHVFDKLGDDWSTNVDTLVASGPFMVKEWEKSNNSMVLVKNPTYTGPWQPTVDELVIDPSLGAPEVGLPAFMAGEADFAYLNAGQIPFVEKQFPGQITKNAVFAVSYISFDLESAPFDNVNVRKALAAAINRDELTATVLKDLAIPGKSLLPPGYPGYNEAITSQAVFDPAKAKALLAEAGYPDGKGFPEVEIWYRDQGGYNGAITLPMLQYLQAQFKDILGITMNIKILPMKDWMDGLTGRKNNLFLAPYEYDYIDPSNFYGIFYNGGRHSHHVPAYDELVAKADSSPNWEDRAALYQQAEQVLIDNASMIPVVHPITNAVVSKDLVGEGAGPNKLGFTPLRQLALYFYTHVDKQ</sequence>
<dbReference type="Pfam" id="PF00496">
    <property type="entry name" value="SBP_bac_5"/>
    <property type="match status" value="1"/>
</dbReference>
<evidence type="ECO:0000256" key="5">
    <source>
        <dbReference type="SAM" id="SignalP"/>
    </source>
</evidence>
<feature type="signal peptide" evidence="5">
    <location>
        <begin position="1"/>
        <end position="26"/>
    </location>
</feature>
<dbReference type="RefSeq" id="WP_168775950.1">
    <property type="nucleotide sequence ID" value="NZ_JAABNR010000018.1"/>
</dbReference>
<dbReference type="PANTHER" id="PTHR30290">
    <property type="entry name" value="PERIPLASMIC BINDING COMPONENT OF ABC TRANSPORTER"/>
    <property type="match status" value="1"/>
</dbReference>
<dbReference type="PIRSF" id="PIRSF002741">
    <property type="entry name" value="MppA"/>
    <property type="match status" value="1"/>
</dbReference>
<dbReference type="GO" id="GO:1904680">
    <property type="term" value="F:peptide transmembrane transporter activity"/>
    <property type="evidence" value="ECO:0007669"/>
    <property type="project" value="TreeGrafter"/>
</dbReference>
<feature type="chain" id="PRO_5042197662" description="Solute-binding protein family 5 domain-containing protein" evidence="5">
    <location>
        <begin position="27"/>
        <end position="537"/>
    </location>
</feature>
<dbReference type="GO" id="GO:0030288">
    <property type="term" value="C:outer membrane-bounded periplasmic space"/>
    <property type="evidence" value="ECO:0007669"/>
    <property type="project" value="UniProtKB-ARBA"/>
</dbReference>
<dbReference type="GO" id="GO:0043190">
    <property type="term" value="C:ATP-binding cassette (ABC) transporter complex"/>
    <property type="evidence" value="ECO:0007669"/>
    <property type="project" value="InterPro"/>
</dbReference>
<dbReference type="GO" id="GO:0015833">
    <property type="term" value="P:peptide transport"/>
    <property type="evidence" value="ECO:0007669"/>
    <property type="project" value="TreeGrafter"/>
</dbReference>
<organism evidence="7 8">
    <name type="scientific">Stagnihabitans tardus</name>
    <dbReference type="NCBI Taxonomy" id="2699202"/>
    <lineage>
        <taxon>Bacteria</taxon>
        <taxon>Pseudomonadati</taxon>
        <taxon>Pseudomonadota</taxon>
        <taxon>Alphaproteobacteria</taxon>
        <taxon>Rhodobacterales</taxon>
        <taxon>Paracoccaceae</taxon>
        <taxon>Stagnihabitans</taxon>
    </lineage>
</organism>